<dbReference type="AlphaFoldDB" id="A0A424YIU5"/>
<proteinExistence type="inferred from homology"/>
<dbReference type="EMBL" id="QZAA01000023">
    <property type="protein sequence ID" value="RQD78381.1"/>
    <property type="molecule type" value="Genomic_DNA"/>
</dbReference>
<dbReference type="GO" id="GO:0006355">
    <property type="term" value="P:regulation of DNA-templated transcription"/>
    <property type="evidence" value="ECO:0007669"/>
    <property type="project" value="TreeGrafter"/>
</dbReference>
<keyword evidence="3" id="KW-0238">DNA-binding</keyword>
<dbReference type="PANTHER" id="PTHR30126">
    <property type="entry name" value="HTH-TYPE TRANSCRIPTIONAL REGULATOR"/>
    <property type="match status" value="1"/>
</dbReference>
<feature type="non-terminal residue" evidence="6">
    <location>
        <position position="1"/>
    </location>
</feature>
<evidence type="ECO:0000313" key="6">
    <source>
        <dbReference type="EMBL" id="RQD78381.1"/>
    </source>
</evidence>
<dbReference type="SUPFAM" id="SSF53850">
    <property type="entry name" value="Periplasmic binding protein-like II"/>
    <property type="match status" value="1"/>
</dbReference>
<comment type="caution">
    <text evidence="6">The sequence shown here is derived from an EMBL/GenBank/DDBJ whole genome shotgun (WGS) entry which is preliminary data.</text>
</comment>
<sequence length="177" mass="19946">GDTSKIVRMLLAEDIHVGVVGARVERKRLKAKKFMEDEIVLIMPQGHPLAEKEKIYPSDLIQDNLIWREKGSGTRKVVEEKLLKAGISLDALEPVLELGSTQSIITAVEAGLGISLVSLWAVKKEQALKKLVVKNIEGVPLKRDLFFLYPREQYLPRSAVVLLDFIDKYDIKPFLNN</sequence>
<protein>
    <submittedName>
        <fullName evidence="6">LysR family transcriptional regulator</fullName>
    </submittedName>
</protein>
<dbReference type="Pfam" id="PF03466">
    <property type="entry name" value="LysR_substrate"/>
    <property type="match status" value="1"/>
</dbReference>
<dbReference type="Gene3D" id="3.40.190.290">
    <property type="match status" value="1"/>
</dbReference>
<evidence type="ECO:0000256" key="2">
    <source>
        <dbReference type="ARBA" id="ARBA00023015"/>
    </source>
</evidence>
<gene>
    <name evidence="6" type="ORF">D5R97_00485</name>
</gene>
<keyword evidence="2" id="KW-0805">Transcription regulation</keyword>
<evidence type="ECO:0000256" key="4">
    <source>
        <dbReference type="ARBA" id="ARBA00023163"/>
    </source>
</evidence>
<evidence type="ECO:0000313" key="7">
    <source>
        <dbReference type="Proteomes" id="UP000285138"/>
    </source>
</evidence>
<comment type="similarity">
    <text evidence="1">Belongs to the LysR transcriptional regulatory family.</text>
</comment>
<reference evidence="6 7" key="1">
    <citation type="submission" date="2018-08" db="EMBL/GenBank/DDBJ databases">
        <title>The metabolism and importance of syntrophic acetate oxidation coupled to methane or sulfide production in haloalkaline environments.</title>
        <authorList>
            <person name="Timmers P.H.A."/>
            <person name="Vavourakis C.D."/>
            <person name="Sorokin D.Y."/>
            <person name="Sinninghe Damste J.S."/>
            <person name="Muyzer G."/>
            <person name="Stams A.J.M."/>
            <person name="Plugge C.M."/>
        </authorList>
    </citation>
    <scope>NUCLEOTIDE SEQUENCE [LARGE SCALE GENOMIC DNA]</scope>
    <source>
        <strain evidence="6">MSAO_Bac1</strain>
    </source>
</reference>
<accession>A0A424YIU5</accession>
<organism evidence="6 7">
    <name type="scientific">Candidatus Syntrophonatronum acetioxidans</name>
    <dbReference type="NCBI Taxonomy" id="1795816"/>
    <lineage>
        <taxon>Bacteria</taxon>
        <taxon>Bacillati</taxon>
        <taxon>Bacillota</taxon>
        <taxon>Clostridia</taxon>
        <taxon>Eubacteriales</taxon>
        <taxon>Syntrophomonadaceae</taxon>
        <taxon>Candidatus Syntrophonatronum</taxon>
    </lineage>
</organism>
<dbReference type="InterPro" id="IPR005119">
    <property type="entry name" value="LysR_subst-bd"/>
</dbReference>
<dbReference type="Proteomes" id="UP000285138">
    <property type="component" value="Unassembled WGS sequence"/>
</dbReference>
<keyword evidence="4" id="KW-0804">Transcription</keyword>
<evidence type="ECO:0000256" key="3">
    <source>
        <dbReference type="ARBA" id="ARBA00023125"/>
    </source>
</evidence>
<feature type="domain" description="LysR substrate-binding" evidence="5">
    <location>
        <begin position="1"/>
        <end position="166"/>
    </location>
</feature>
<name>A0A424YIU5_9FIRM</name>
<evidence type="ECO:0000256" key="1">
    <source>
        <dbReference type="ARBA" id="ARBA00009437"/>
    </source>
</evidence>
<dbReference type="GO" id="GO:0000976">
    <property type="term" value="F:transcription cis-regulatory region binding"/>
    <property type="evidence" value="ECO:0007669"/>
    <property type="project" value="TreeGrafter"/>
</dbReference>
<dbReference type="PANTHER" id="PTHR30126:SF40">
    <property type="entry name" value="HTH-TYPE TRANSCRIPTIONAL REGULATOR GLTR"/>
    <property type="match status" value="1"/>
</dbReference>
<evidence type="ECO:0000259" key="5">
    <source>
        <dbReference type="Pfam" id="PF03466"/>
    </source>
</evidence>